<keyword evidence="2" id="KW-1185">Reference proteome</keyword>
<dbReference type="EMBL" id="BSXS01017108">
    <property type="protein sequence ID" value="GMF08564.1"/>
    <property type="molecule type" value="Genomic_DNA"/>
</dbReference>
<evidence type="ECO:0000313" key="1">
    <source>
        <dbReference type="EMBL" id="GMF08564.1"/>
    </source>
</evidence>
<organism evidence="1 2">
    <name type="scientific">Ambrosiozyma monospora</name>
    <name type="common">Yeast</name>
    <name type="synonym">Endomycopsis monosporus</name>
    <dbReference type="NCBI Taxonomy" id="43982"/>
    <lineage>
        <taxon>Eukaryota</taxon>
        <taxon>Fungi</taxon>
        <taxon>Dikarya</taxon>
        <taxon>Ascomycota</taxon>
        <taxon>Saccharomycotina</taxon>
        <taxon>Pichiomycetes</taxon>
        <taxon>Pichiales</taxon>
        <taxon>Pichiaceae</taxon>
        <taxon>Ambrosiozyma</taxon>
    </lineage>
</organism>
<dbReference type="Proteomes" id="UP001165064">
    <property type="component" value="Unassembled WGS sequence"/>
</dbReference>
<sequence>MIPDANELEFVTLLDFDITSLHSLAEIKDLSQLHRLATMKLDMKDAIDTQGGGYKKTIENLKSWFCSGRKNFKKQLIISWFTYSIEDEEQLIINWASQFLIFTRKKFLSLK</sequence>
<protein>
    <submittedName>
        <fullName evidence="1">Unnamed protein product</fullName>
    </submittedName>
</protein>
<name>A0ACB5UCK1_AMBMO</name>
<comment type="caution">
    <text evidence="1">The sequence shown here is derived from an EMBL/GenBank/DDBJ whole genome shotgun (WGS) entry which is preliminary data.</text>
</comment>
<reference evidence="1" key="1">
    <citation type="submission" date="2023-04" db="EMBL/GenBank/DDBJ databases">
        <title>Ambrosiozyma monospora NBRC 10751.</title>
        <authorList>
            <person name="Ichikawa N."/>
            <person name="Sato H."/>
            <person name="Tonouchi N."/>
        </authorList>
    </citation>
    <scope>NUCLEOTIDE SEQUENCE</scope>
    <source>
        <strain evidence="1">NBRC 10751</strain>
    </source>
</reference>
<accession>A0ACB5UCK1</accession>
<proteinExistence type="predicted"/>
<evidence type="ECO:0000313" key="2">
    <source>
        <dbReference type="Proteomes" id="UP001165064"/>
    </source>
</evidence>
<gene>
    <name evidence="1" type="ORF">Amon02_001330100</name>
</gene>